<dbReference type="AlphaFoldDB" id="A0A6H1Z7E0"/>
<evidence type="ECO:0000313" key="1">
    <source>
        <dbReference type="EMBL" id="QJA43205.1"/>
    </source>
</evidence>
<protein>
    <recommendedName>
        <fullName evidence="3">Tail protein</fullName>
    </recommendedName>
</protein>
<reference evidence="1" key="1">
    <citation type="submission" date="2020-03" db="EMBL/GenBank/DDBJ databases">
        <title>The deep terrestrial virosphere.</title>
        <authorList>
            <person name="Holmfeldt K."/>
            <person name="Nilsson E."/>
            <person name="Simone D."/>
            <person name="Lopez-Fernandez M."/>
            <person name="Wu X."/>
            <person name="de Brujin I."/>
            <person name="Lundin D."/>
            <person name="Andersson A."/>
            <person name="Bertilsson S."/>
            <person name="Dopson M."/>
        </authorList>
    </citation>
    <scope>NUCLEOTIDE SEQUENCE</scope>
    <source>
        <strain evidence="2">MM415A00275</strain>
        <strain evidence="1">MM415B00324</strain>
    </source>
</reference>
<name>A0A6H1Z7E0_9ZZZZ</name>
<sequence>MLYPYGIGNLGVDYSIPPQALPPGALANASNMVITDSGLLTGRNGYLKLNNGAVDPGGSRMTSLFEYRSGTTVKTLCSYGTDLAYYDATTNAFIDYVTTLTSDKMCQWVNFGGKAISVNEGSDHPQYFDGTTGGDLAGTPPHGKTICDWSSRVWLGGDSTDVALLTGCYISDPTDWTTTTASIGIVEQFVGDPKDPITGIFGFFDWLLVGKKNILYKLSGDPPTNSSNLSIYPVYDRKGDSAGFTSPWAITQVGNDVIFLDGFDIKRLSGIQEFGDVESASVIPHFREYLRDIADKDYIQYTKFYHYKNKQQIWVSIPTSATTHYVFVIEYRFYRETGRYAVFPMSGLNITDLTGIANGSVDDLYGAFQDGIARHLDVDDCNDDAGVAIPRHFTQVIAGMGKGEGATEHRKQFHKLNTYVKPSISTLTMTPSYAVDLMDAEQIRDETFTDLSAETASGWPGTGVKRKDIRLFGISGKSMALKWSHEKIGENFIMQPSSVEYEIKQKIEIV</sequence>
<gene>
    <name evidence="2" type="ORF">MM415A00275_0015</name>
    <name evidence="1" type="ORF">MM415B00324_0035</name>
</gene>
<proteinExistence type="predicted"/>
<evidence type="ECO:0008006" key="3">
    <source>
        <dbReference type="Google" id="ProtNLM"/>
    </source>
</evidence>
<dbReference type="EMBL" id="MT141562">
    <property type="protein sequence ID" value="QJA43205.1"/>
    <property type="molecule type" value="Genomic_DNA"/>
</dbReference>
<organism evidence="1">
    <name type="scientific">viral metagenome</name>
    <dbReference type="NCBI Taxonomy" id="1070528"/>
    <lineage>
        <taxon>unclassified sequences</taxon>
        <taxon>metagenomes</taxon>
        <taxon>organismal metagenomes</taxon>
    </lineage>
</organism>
<dbReference type="EMBL" id="MT142512">
    <property type="protein sequence ID" value="QJA83510.1"/>
    <property type="molecule type" value="Genomic_DNA"/>
</dbReference>
<evidence type="ECO:0000313" key="2">
    <source>
        <dbReference type="EMBL" id="QJA83510.1"/>
    </source>
</evidence>
<accession>A0A6H1Z7E0</accession>